<gene>
    <name evidence="6" type="ORF">DAPK24_013660</name>
</gene>
<feature type="transmembrane region" description="Helical" evidence="2">
    <location>
        <begin position="6"/>
        <end position="23"/>
    </location>
</feature>
<protein>
    <recommendedName>
        <fullName evidence="8">FMP27 GFWDK domain-containing protein</fullName>
    </recommendedName>
</protein>
<feature type="domain" description="FMP27/BLTP2/Hobbit GFWDK motif-containing RBG unit" evidence="3">
    <location>
        <begin position="1274"/>
        <end position="1433"/>
    </location>
</feature>
<feature type="domain" description="FMP27 SW motif-containing RBG unit" evidence="4">
    <location>
        <begin position="1150"/>
        <end position="1252"/>
    </location>
</feature>
<dbReference type="PANTHER" id="PTHR15678">
    <property type="entry name" value="ANTIGEN MLAA-22-RELATED"/>
    <property type="match status" value="1"/>
</dbReference>
<dbReference type="PANTHER" id="PTHR15678:SF15">
    <property type="entry name" value="PROTEIN FMP27, MITOCHONDRIAL"/>
    <property type="match status" value="1"/>
</dbReference>
<evidence type="ECO:0000259" key="5">
    <source>
        <dbReference type="SMART" id="SM01216"/>
    </source>
</evidence>
<keyword evidence="2" id="KW-0472">Membrane</keyword>
<keyword evidence="2" id="KW-1133">Transmembrane helix</keyword>
<feature type="region of interest" description="Disordered" evidence="1">
    <location>
        <begin position="2321"/>
        <end position="2383"/>
    </location>
</feature>
<dbReference type="Proteomes" id="UP001378960">
    <property type="component" value="Unassembled WGS sequence"/>
</dbReference>
<keyword evidence="2" id="KW-0812">Transmembrane</keyword>
<dbReference type="SMART" id="SM01215">
    <property type="entry name" value="Fmp27_SW"/>
    <property type="match status" value="1"/>
</dbReference>
<accession>A0AAV5QZW5</accession>
<dbReference type="Pfam" id="PF10344">
    <property type="entry name" value="Hobbit"/>
    <property type="match status" value="2"/>
</dbReference>
<proteinExistence type="predicted"/>
<dbReference type="InterPro" id="IPR019449">
    <property type="entry name" value="FMP27_WPPW_RBG"/>
</dbReference>
<keyword evidence="7" id="KW-1185">Reference proteome</keyword>
<name>A0AAV5QZW5_PICKL</name>
<dbReference type="EMBL" id="BTGB01000001">
    <property type="protein sequence ID" value="GMM44791.1"/>
    <property type="molecule type" value="Genomic_DNA"/>
</dbReference>
<evidence type="ECO:0008006" key="8">
    <source>
        <dbReference type="Google" id="ProtNLM"/>
    </source>
</evidence>
<evidence type="ECO:0000313" key="6">
    <source>
        <dbReference type="EMBL" id="GMM44791.1"/>
    </source>
</evidence>
<evidence type="ECO:0000259" key="3">
    <source>
        <dbReference type="SMART" id="SM01214"/>
    </source>
</evidence>
<dbReference type="InterPro" id="IPR045167">
    <property type="entry name" value="Hobbit"/>
</dbReference>
<evidence type="ECO:0000256" key="1">
    <source>
        <dbReference type="SAM" id="MobiDB-lite"/>
    </source>
</evidence>
<dbReference type="SMART" id="SM01216">
    <property type="entry name" value="Fmp27_WPPW"/>
    <property type="match status" value="1"/>
</dbReference>
<evidence type="ECO:0000256" key="2">
    <source>
        <dbReference type="SAM" id="Phobius"/>
    </source>
</evidence>
<feature type="compositionally biased region" description="Polar residues" evidence="1">
    <location>
        <begin position="2352"/>
        <end position="2383"/>
    </location>
</feature>
<reference evidence="6 7" key="1">
    <citation type="journal article" date="2023" name="Elife">
        <title>Identification of key yeast species and microbe-microbe interactions impacting larval growth of Drosophila in the wild.</title>
        <authorList>
            <person name="Mure A."/>
            <person name="Sugiura Y."/>
            <person name="Maeda R."/>
            <person name="Honda K."/>
            <person name="Sakurai N."/>
            <person name="Takahashi Y."/>
            <person name="Watada M."/>
            <person name="Katoh T."/>
            <person name="Gotoh A."/>
            <person name="Gotoh Y."/>
            <person name="Taniguchi I."/>
            <person name="Nakamura K."/>
            <person name="Hayashi T."/>
            <person name="Katayama T."/>
            <person name="Uemura T."/>
            <person name="Hattori Y."/>
        </authorList>
    </citation>
    <scope>NUCLEOTIDE SEQUENCE [LARGE SCALE GENOMIC DNA]</scope>
    <source>
        <strain evidence="6 7">PK-24</strain>
    </source>
</reference>
<evidence type="ECO:0000313" key="7">
    <source>
        <dbReference type="Proteomes" id="UP001378960"/>
    </source>
</evidence>
<dbReference type="InterPro" id="IPR019415">
    <property type="entry name" value="FMP27_SW_RBG"/>
</dbReference>
<evidence type="ECO:0000259" key="4">
    <source>
        <dbReference type="SMART" id="SM01215"/>
    </source>
</evidence>
<feature type="compositionally biased region" description="Acidic residues" evidence="1">
    <location>
        <begin position="2321"/>
        <end position="2346"/>
    </location>
</feature>
<feature type="transmembrane region" description="Helical" evidence="2">
    <location>
        <begin position="30"/>
        <end position="50"/>
    </location>
</feature>
<dbReference type="InterPro" id="IPR019441">
    <property type="entry name" value="FMP27/BLTP2/Hobbit_GFWDK_RBG"/>
</dbReference>
<dbReference type="SMART" id="SM01214">
    <property type="entry name" value="Fmp27_GFWDK"/>
    <property type="match status" value="1"/>
</dbReference>
<sequence length="2630" mass="303438">MLTIPSYQLFIGGLVGLGANYLFKSILFRLFGLSFTFINPFTFSIHGLSYTPPKSKEISINIGRIKFHLTLFSKVKTYVRTTISDITINVKDFQVNNDNTSSSSSSNAKSITQFNDANEKENALESYETVELLEKLKNYKYDPNASVSIHSEDEKLNRLTKFLFKYLPHLSFNIENTTILLSSSLSIVSSKIVGNTDLNTSDVKVSYLKSQVASDHSTWLSSLNIDNFYLYNHKTDNIISKFCESISTSVSFKINPDTGIITSLEPKFRIVGVDLSILYILKIFKSFNSDFQFDIDDGENSQKAPRFKKISLVKMYIYGFFARLLKNANFSFQSVRITDIPIASTKKLNKFMATMNDDSLEDVALVSFSLDTLSFNIGPINPNQVGFSLKFVEDSFPLQSLITLTNFKLALDFTKMTKYTGKVKSFEVIAIPNLLFTMESTMMNNLLRVIFNHEEQDDFILKQTISIIQLTFANPSIDLSVEQLILLMKLFKKNKQAEQELHANGEGHDNNDNTKSLELTDIEKERKTRYINLVLETLPTVQINVLIEKPSIILRSDNENKSDRDMHLFIFQPSLLGMQLDTSASKTNMNLSCRFDIPETSLIYQRNNLNKSSVKFALINDILFKLDCNMLPLKNMKTSLSFGSFMLNMTDLKVLNGLSIILNSLQLQMFKHQEPHKLVREPIKHRKENVQLLFRDLPDWFTEVKLSLGDIKVVLGSKSLFMPGEKLLDESDYENMFANDKVYTPSSIVFRIETIKLSVRAKDTKPESENDSDNMTLSGFSTKSKVSDDDYYWYAFNQIGEIQIKSYMQNPLTGVKQKEKLLSIPTINTTVYCLKSNVYEITNSIETIKIDFSVTSHFTLFSAFYLIKNAMAYNRNKYFPDLNKKKEHDKQIKEYSKKLETDTPKAKFKLFNIKWHLKEAQVKLLMPTLFHLRIDMYDLKGSAFNNAMVMHHKLIRLSVKKTKDSLFYNKVMNFDNMKLTCQFPNKDHKLVKLTFVDSNIKISVPSNFVVHSLFDSIILFAKLTKKFIKSIKNGPTGCRDKASPSGVIHLPKMIFKSDAMSLNLEDDPLEAKIGMYYQLGLLEQAARLKKLEHFENFKKQLKINYKSILKDEQFKELSKYLDGLSSSTFHSEYNQIEDPDVRKIVSDCAKKLHILRVNISKSWFNTVKEFNNKRKDVVTLNMDFLIGILSSTLPVSDGFNADMVDFNDNPPLMGLMFNDFRLSIALPKYKDDGGDVHEFLHRVGKGIPKDTVWDKIIPMRLVIKASEVRVHLRDLPLPLVYIPNSKSSDRWSNTFVFKSTLAIAEQFPQSDTEYYYLYIPMFENLTQGEATDKFYSWEAPKTITSVKTYYEIECQIDSDTPTMATWSTAYQALLRQVSLTFDTFSKISKDPSPKLGTWDKLRNILHGYIKFRWLNDSTAVRINILNSSNPYDILGIRSGFSLLFTDNVEWLINDPNRELERDYFIFRSNRIVFGTPNFLVEPLPCWCSRDLVFLQCDEPKFLLSSLYGYYLNTDLYFGDNPEAQKLYELNRNNIFKSQNICLDGDIELKLSMEFQRLSDGEKTHEFKSHFENVLCAPEFVEDKSNHDSYEGFRSDYIHMSLGLTAKNSTNNILRLSPRALLMFFKWFKRFSDDPSLPIRTGNLWGSQNKSVKLGSHLMTFKFRFDIQPLYICHGYRIDLSKPENKTAISLKAKISSFKCDLHQRKEKKVKEVDFLDEKYSIMKMAFYIGMVALDDIDLRVIGLKFGNAVNPSSPKHNFEIFDNDQSWIDVNDYQEIDLPNIGTCDIYGQIYPLLHASNFCYWMNKTQNSSKFGNEDSHDCLIDYDNRPDVKFNHIFDVNSLKVKWYRNSRNLIFEYLAELEFRAAYVYSTSFKARSAISKKLQESADDNDHDMSKKELIKQEKSKIEIQDDESFEKALRNVSQYVSEVVPVDDMIVRLDDIQVQIMIDPTDSDLILFRTQHNEIKIISLMDSDWFKYVKSANIAKRFGTIFKDADLLILSQKEFADLNIDADHYGTCSSWPAFLSGNEPSSFIKKKTLLSDVLFYFVFEKASNTYAGTKFRNNLYLNVPKFETKIDSESYLNTLRIIQKVMVYSSPQQKKFAEMVQAVSLATSDQTDKLFESLEKICNETFDIIHLYKALSAARVSMDELPDIDKVLHRIVSKNFTHSLLLSKIILLECDPKHKANDDKCFVEWVIKGDNINVVFTENDIDFLKFAFEDFRFSRLEMLDKSTENEILVDKIAIFNQDYDILYPELLVPYKENKESKVKEMIKINWNLGEKIGGMNNIRDVKILCHPMKLSIEQKTGDKLMKFLFPNEIEYSDDKDVSDDEGDDESETESETEDNMDDGSLKNYLNQLGKRNSRSISRTSIDTKSDGNFQISPTELFNGEDTFKDALYETKKSNYVPSINIQHDDNENDNTNAHYKNAKKDIESYFSSSDDSDDAEMESLLNDRSALKKMNSNTSMITNISKATNNIRSEYSTKLNKRIVDSKLINTSSAIEELMNGQVSISDMSEDPKNLLEISDRAKKYMNISRLEFENLLVNITFSGKGKLRLINVTNLSLTIPKFVVKRKLWTKIDLINAIKKHFIKTILKQSGRLIKNKLFVFKKKKRLNKLRSVKGNIRQIQGKV</sequence>
<organism evidence="6 7">
    <name type="scientific">Pichia kluyveri</name>
    <name type="common">Yeast</name>
    <dbReference type="NCBI Taxonomy" id="36015"/>
    <lineage>
        <taxon>Eukaryota</taxon>
        <taxon>Fungi</taxon>
        <taxon>Dikarya</taxon>
        <taxon>Ascomycota</taxon>
        <taxon>Saccharomycotina</taxon>
        <taxon>Pichiomycetes</taxon>
        <taxon>Pichiales</taxon>
        <taxon>Pichiaceae</taxon>
        <taxon>Pichia</taxon>
    </lineage>
</organism>
<feature type="domain" description="FMP27 WPPW motif-containing RBG unit" evidence="5">
    <location>
        <begin position="1689"/>
        <end position="2030"/>
    </location>
</feature>
<comment type="caution">
    <text evidence="6">The sequence shown here is derived from an EMBL/GenBank/DDBJ whole genome shotgun (WGS) entry which is preliminary data.</text>
</comment>